<evidence type="ECO:0000313" key="2">
    <source>
        <dbReference type="Proteomes" id="UP000254209"/>
    </source>
</evidence>
<accession>A0A376BM77</accession>
<protein>
    <submittedName>
        <fullName evidence="1">Uncharacterized protein</fullName>
    </submittedName>
</protein>
<keyword evidence="2" id="KW-1185">Reference proteome</keyword>
<evidence type="ECO:0000313" key="1">
    <source>
        <dbReference type="EMBL" id="SSY70872.1"/>
    </source>
</evidence>
<dbReference type="AlphaFoldDB" id="A0A376BM77"/>
<reference evidence="1 2" key="1">
    <citation type="submission" date="2018-06" db="EMBL/GenBank/DDBJ databases">
        <authorList>
            <consortium name="Pathogen Informatics"/>
            <person name="Doyle S."/>
        </authorList>
    </citation>
    <scope>NUCLEOTIDE SEQUENCE [LARGE SCALE GENOMIC DNA]</scope>
    <source>
        <strain evidence="1 2">NCTC10283</strain>
    </source>
</reference>
<name>A0A376BM77_9NEIS</name>
<gene>
    <name evidence="1" type="ORF">NCTC10283_00987</name>
</gene>
<proteinExistence type="predicted"/>
<organism evidence="1 2">
    <name type="scientific">Alysiella crassa</name>
    <dbReference type="NCBI Taxonomy" id="153491"/>
    <lineage>
        <taxon>Bacteria</taxon>
        <taxon>Pseudomonadati</taxon>
        <taxon>Pseudomonadota</taxon>
        <taxon>Betaproteobacteria</taxon>
        <taxon>Neisseriales</taxon>
        <taxon>Neisseriaceae</taxon>
        <taxon>Alysiella</taxon>
    </lineage>
</organism>
<dbReference type="EMBL" id="UFSO01000002">
    <property type="protein sequence ID" value="SSY70872.1"/>
    <property type="molecule type" value="Genomic_DNA"/>
</dbReference>
<sequence length="63" mass="7212">MNFIEQSFPSLEMENAHLVLCQMGVFLFQFCDYSKSRVGNSLPMRFDTPHIIFSGSPKSNISH</sequence>
<dbReference type="Proteomes" id="UP000254209">
    <property type="component" value="Unassembled WGS sequence"/>
</dbReference>